<evidence type="ECO:0000256" key="13">
    <source>
        <dbReference type="ARBA" id="ARBA00022840"/>
    </source>
</evidence>
<keyword evidence="20" id="KW-1133">Transmembrane helix</keyword>
<comment type="function">
    <text evidence="17">Member of the two-component regulatory system NreB/NreC involved in the control of dissimilatory nitrate/nitrite reduction in response to oxygen. NreB functions as a direct oxygen sensor histidine kinase which is autophosphorylated, in the absence of oxygen, probably at the conserved histidine residue, and transfers its phosphate group probably to a conserved aspartate residue of NreC. NreB/NreC activates the expression of the nitrate (narGHJI) and nitrite (nir) reductase operons, as well as the putative nitrate transporter gene narT.</text>
</comment>
<dbReference type="EMBL" id="BKCF01000001">
    <property type="protein sequence ID" value="GEQ85756.1"/>
    <property type="molecule type" value="Genomic_DNA"/>
</dbReference>
<evidence type="ECO:0000256" key="10">
    <source>
        <dbReference type="ARBA" id="ARBA00022723"/>
    </source>
</evidence>
<evidence type="ECO:0000256" key="9">
    <source>
        <dbReference type="ARBA" id="ARBA00022679"/>
    </source>
</evidence>
<evidence type="ECO:0000256" key="6">
    <source>
        <dbReference type="ARBA" id="ARBA00022485"/>
    </source>
</evidence>
<dbReference type="Pfam" id="PF07730">
    <property type="entry name" value="HisKA_3"/>
    <property type="match status" value="1"/>
</dbReference>
<dbReference type="OrthoDB" id="9760839at2"/>
<evidence type="ECO:0000256" key="18">
    <source>
        <dbReference type="ARBA" id="ARBA00030800"/>
    </source>
</evidence>
<feature type="coiled-coil region" evidence="19">
    <location>
        <begin position="333"/>
        <end position="367"/>
    </location>
</feature>
<evidence type="ECO:0000256" key="1">
    <source>
        <dbReference type="ARBA" id="ARBA00000085"/>
    </source>
</evidence>
<comment type="catalytic activity">
    <reaction evidence="1">
        <text>ATP + protein L-histidine = ADP + protein N-phospho-L-histidine.</text>
        <dbReference type="EC" id="2.7.13.3"/>
    </reaction>
</comment>
<keyword evidence="16" id="KW-0411">Iron-sulfur</keyword>
<sequence>MNLLKKNILIILISCPLIVLGQLSHEIENISKHIYLLDFNKSQKLIDQLEDKDLRITLEELNNIIKNRGSNKKIDSIALDKITHKNKPHPYTPLFTEIVQGYYNMYYGNDQSKSLNSFNNALKIASANNNKAFQKLIISNILQLYSLQKTPNSIRQLKYLEILESISETCQDATIVIYFETLFFGQSTREEALKFIPTAKKLNKILNTCNFSKNWESNVYDLLMVYFRETNKQDSLIKYANKLLALPTTNYTKLSKFYAHLELASLNATNNNAKEATKYLSLSKSQFNELDSTRAAYSYYRFGAMKVLSVIGEYEQAYNFLEKSIIFEHHLNFKENQQDINQLQVELETAEKEKQLLLSEQENKKQEYFLIALGGLLVLGSFIAVLINLNTKRKQRIAEQEKEIEIQKIERLLKEQELTTIDAMIEGQEKERQRLAGDLHDNVGATLAAAKLQFEHLKRNRAKSNITDELYEKTSFLLADAYSKIRNISHINNSGVIAKNGLLPAVQKLARNASINGKLNIEVSDFGLENRIENTLEIMLFRVIQELVTNIIKHSKASEASIAITQHEGIINIIIEDNGIGISEERKLINSTGMGLENIEKRIEHIDGTFEIDSSLGKGTTIIIDIPVEQNTQ</sequence>
<dbReference type="InterPro" id="IPR036890">
    <property type="entry name" value="HATPase_C_sf"/>
</dbReference>
<dbReference type="InterPro" id="IPR003594">
    <property type="entry name" value="HATPase_dom"/>
</dbReference>
<evidence type="ECO:0000256" key="15">
    <source>
        <dbReference type="ARBA" id="ARBA00023012"/>
    </source>
</evidence>
<evidence type="ECO:0000259" key="21">
    <source>
        <dbReference type="PROSITE" id="PS50109"/>
    </source>
</evidence>
<keyword evidence="14" id="KW-0408">Iron</keyword>
<keyword evidence="8" id="KW-0597">Phosphoprotein</keyword>
<keyword evidence="19" id="KW-0175">Coiled coil</keyword>
<comment type="caution">
    <text evidence="22">The sequence shown here is derived from an EMBL/GenBank/DDBJ whole genome shotgun (WGS) entry which is preliminary data.</text>
</comment>
<reference evidence="22 23" key="1">
    <citation type="submission" date="2019-08" db="EMBL/GenBank/DDBJ databases">
        <title>Ulvibacter marinistellae sp. nov., isolated from a starfish, Patiria pectinifera.</title>
        <authorList>
            <person name="Kawano K."/>
            <person name="Ushijima N."/>
            <person name="Kihara M."/>
            <person name="Itoh H."/>
        </authorList>
    </citation>
    <scope>NUCLEOTIDE SEQUENCE [LARGE SCALE GENOMIC DNA]</scope>
    <source>
        <strain evidence="22 23">KK4</strain>
    </source>
</reference>
<keyword evidence="13" id="KW-0067">ATP-binding</keyword>
<evidence type="ECO:0000256" key="2">
    <source>
        <dbReference type="ARBA" id="ARBA00001966"/>
    </source>
</evidence>
<dbReference type="AlphaFoldDB" id="A0A5J4FZW5"/>
<keyword evidence="11" id="KW-0547">Nucleotide-binding</keyword>
<dbReference type="PANTHER" id="PTHR24421">
    <property type="entry name" value="NITRATE/NITRITE SENSOR PROTEIN NARX-RELATED"/>
    <property type="match status" value="1"/>
</dbReference>
<comment type="subcellular location">
    <subcellularLocation>
        <location evidence="3">Cytoplasm</location>
    </subcellularLocation>
</comment>
<keyword evidence="10" id="KW-0479">Metal-binding</keyword>
<evidence type="ECO:0000256" key="5">
    <source>
        <dbReference type="ARBA" id="ARBA00017322"/>
    </source>
</evidence>
<dbReference type="Gene3D" id="3.30.565.10">
    <property type="entry name" value="Histidine kinase-like ATPase, C-terminal domain"/>
    <property type="match status" value="1"/>
</dbReference>
<keyword evidence="12 22" id="KW-0418">Kinase</keyword>
<keyword evidence="15" id="KW-0902">Two-component regulatory system</keyword>
<evidence type="ECO:0000313" key="23">
    <source>
        <dbReference type="Proteomes" id="UP000326994"/>
    </source>
</evidence>
<dbReference type="EC" id="2.7.13.3" evidence="4"/>
<evidence type="ECO:0000256" key="8">
    <source>
        <dbReference type="ARBA" id="ARBA00022553"/>
    </source>
</evidence>
<dbReference type="GO" id="GO:0046872">
    <property type="term" value="F:metal ion binding"/>
    <property type="evidence" value="ECO:0007669"/>
    <property type="project" value="UniProtKB-KW"/>
</dbReference>
<evidence type="ECO:0000256" key="16">
    <source>
        <dbReference type="ARBA" id="ARBA00023014"/>
    </source>
</evidence>
<dbReference type="PANTHER" id="PTHR24421:SF10">
    <property type="entry name" value="NITRATE_NITRITE SENSOR PROTEIN NARQ"/>
    <property type="match status" value="1"/>
</dbReference>
<keyword evidence="23" id="KW-1185">Reference proteome</keyword>
<evidence type="ECO:0000313" key="22">
    <source>
        <dbReference type="EMBL" id="GEQ85756.1"/>
    </source>
</evidence>
<dbReference type="SUPFAM" id="SSF55874">
    <property type="entry name" value="ATPase domain of HSP90 chaperone/DNA topoisomerase II/histidine kinase"/>
    <property type="match status" value="1"/>
</dbReference>
<evidence type="ECO:0000256" key="12">
    <source>
        <dbReference type="ARBA" id="ARBA00022777"/>
    </source>
</evidence>
<dbReference type="Proteomes" id="UP000326994">
    <property type="component" value="Unassembled WGS sequence"/>
</dbReference>
<accession>A0A5J4FZW5</accession>
<evidence type="ECO:0000256" key="14">
    <source>
        <dbReference type="ARBA" id="ARBA00023004"/>
    </source>
</evidence>
<comment type="cofactor">
    <cofactor evidence="2">
        <name>[4Fe-4S] cluster</name>
        <dbReference type="ChEBI" id="CHEBI:49883"/>
    </cofactor>
</comment>
<feature type="transmembrane region" description="Helical" evidence="20">
    <location>
        <begin position="368"/>
        <end position="389"/>
    </location>
</feature>
<evidence type="ECO:0000256" key="7">
    <source>
        <dbReference type="ARBA" id="ARBA00022490"/>
    </source>
</evidence>
<keyword evidence="9" id="KW-0808">Transferase</keyword>
<dbReference type="Pfam" id="PF02518">
    <property type="entry name" value="HATPase_c"/>
    <property type="match status" value="1"/>
</dbReference>
<dbReference type="GO" id="GO:0046983">
    <property type="term" value="F:protein dimerization activity"/>
    <property type="evidence" value="ECO:0007669"/>
    <property type="project" value="InterPro"/>
</dbReference>
<evidence type="ECO:0000256" key="4">
    <source>
        <dbReference type="ARBA" id="ARBA00012438"/>
    </source>
</evidence>
<dbReference type="RefSeq" id="WP_151893655.1">
    <property type="nucleotide sequence ID" value="NZ_BKCF01000001.1"/>
</dbReference>
<dbReference type="GO" id="GO:0051539">
    <property type="term" value="F:4 iron, 4 sulfur cluster binding"/>
    <property type="evidence" value="ECO:0007669"/>
    <property type="project" value="UniProtKB-KW"/>
</dbReference>
<dbReference type="Gene3D" id="1.20.5.1930">
    <property type="match status" value="1"/>
</dbReference>
<dbReference type="GO" id="GO:0016020">
    <property type="term" value="C:membrane"/>
    <property type="evidence" value="ECO:0007669"/>
    <property type="project" value="InterPro"/>
</dbReference>
<name>A0A5J4FZW5_9FLAO</name>
<keyword evidence="20" id="KW-0472">Membrane</keyword>
<dbReference type="InterPro" id="IPR005467">
    <property type="entry name" value="His_kinase_dom"/>
</dbReference>
<dbReference type="GO" id="GO:0005524">
    <property type="term" value="F:ATP binding"/>
    <property type="evidence" value="ECO:0007669"/>
    <property type="project" value="UniProtKB-KW"/>
</dbReference>
<evidence type="ECO:0000256" key="19">
    <source>
        <dbReference type="SAM" id="Coils"/>
    </source>
</evidence>
<dbReference type="GO" id="GO:0000155">
    <property type="term" value="F:phosphorelay sensor kinase activity"/>
    <property type="evidence" value="ECO:0007669"/>
    <property type="project" value="InterPro"/>
</dbReference>
<dbReference type="GO" id="GO:0005737">
    <property type="term" value="C:cytoplasm"/>
    <property type="evidence" value="ECO:0007669"/>
    <property type="project" value="UniProtKB-SubCell"/>
</dbReference>
<keyword evidence="7" id="KW-0963">Cytoplasm</keyword>
<dbReference type="PRINTS" id="PR00344">
    <property type="entry name" value="BCTRLSENSOR"/>
</dbReference>
<evidence type="ECO:0000256" key="17">
    <source>
        <dbReference type="ARBA" id="ARBA00024827"/>
    </source>
</evidence>
<evidence type="ECO:0000256" key="11">
    <source>
        <dbReference type="ARBA" id="ARBA00022741"/>
    </source>
</evidence>
<evidence type="ECO:0000256" key="3">
    <source>
        <dbReference type="ARBA" id="ARBA00004496"/>
    </source>
</evidence>
<proteinExistence type="predicted"/>
<feature type="domain" description="Histidine kinase" evidence="21">
    <location>
        <begin position="540"/>
        <end position="630"/>
    </location>
</feature>
<keyword evidence="20" id="KW-0812">Transmembrane</keyword>
<dbReference type="InterPro" id="IPR011712">
    <property type="entry name" value="Sig_transdc_His_kin_sub3_dim/P"/>
</dbReference>
<gene>
    <name evidence="22" type="ORF">ULMS_12640</name>
</gene>
<dbReference type="InterPro" id="IPR004358">
    <property type="entry name" value="Sig_transdc_His_kin-like_C"/>
</dbReference>
<organism evidence="22 23">
    <name type="scientific">Patiriisocius marinistellae</name>
    <dbReference type="NCBI Taxonomy" id="2494560"/>
    <lineage>
        <taxon>Bacteria</taxon>
        <taxon>Pseudomonadati</taxon>
        <taxon>Bacteroidota</taxon>
        <taxon>Flavobacteriia</taxon>
        <taxon>Flavobacteriales</taxon>
        <taxon>Flavobacteriaceae</taxon>
        <taxon>Patiriisocius</taxon>
    </lineage>
</organism>
<dbReference type="SMART" id="SM00387">
    <property type="entry name" value="HATPase_c"/>
    <property type="match status" value="1"/>
</dbReference>
<dbReference type="PROSITE" id="PS50109">
    <property type="entry name" value="HIS_KIN"/>
    <property type="match status" value="1"/>
</dbReference>
<evidence type="ECO:0000256" key="20">
    <source>
        <dbReference type="SAM" id="Phobius"/>
    </source>
</evidence>
<keyword evidence="6" id="KW-0004">4Fe-4S</keyword>
<dbReference type="InterPro" id="IPR050482">
    <property type="entry name" value="Sensor_HK_TwoCompSys"/>
</dbReference>
<dbReference type="CDD" id="cd16917">
    <property type="entry name" value="HATPase_UhpB-NarQ-NarX-like"/>
    <property type="match status" value="1"/>
</dbReference>
<protein>
    <recommendedName>
        <fullName evidence="5">Oxygen sensor histidine kinase NreB</fullName>
        <ecNumber evidence="4">2.7.13.3</ecNumber>
    </recommendedName>
    <alternativeName>
        <fullName evidence="18">Nitrogen regulation protein B</fullName>
    </alternativeName>
</protein>